<dbReference type="Proteomes" id="UP001056855">
    <property type="component" value="Plasmid unnamed1"/>
</dbReference>
<feature type="transmembrane region" description="Helical" evidence="5">
    <location>
        <begin position="268"/>
        <end position="291"/>
    </location>
</feature>
<evidence type="ECO:0000313" key="7">
    <source>
        <dbReference type="EMBL" id="UTF55664.1"/>
    </source>
</evidence>
<protein>
    <submittedName>
        <fullName evidence="7">MFS transporter</fullName>
    </submittedName>
</protein>
<proteinExistence type="predicted"/>
<keyword evidence="8" id="KW-1185">Reference proteome</keyword>
<dbReference type="GO" id="GO:0035435">
    <property type="term" value="P:phosphate ion transmembrane transport"/>
    <property type="evidence" value="ECO:0007669"/>
    <property type="project" value="TreeGrafter"/>
</dbReference>
<dbReference type="InterPro" id="IPR036259">
    <property type="entry name" value="MFS_trans_sf"/>
</dbReference>
<keyword evidence="2 5" id="KW-0812">Transmembrane</keyword>
<evidence type="ECO:0000256" key="5">
    <source>
        <dbReference type="SAM" id="Phobius"/>
    </source>
</evidence>
<keyword evidence="7" id="KW-0614">Plasmid</keyword>
<evidence type="ECO:0000256" key="1">
    <source>
        <dbReference type="ARBA" id="ARBA00004127"/>
    </source>
</evidence>
<evidence type="ECO:0000313" key="8">
    <source>
        <dbReference type="Proteomes" id="UP001056855"/>
    </source>
</evidence>
<evidence type="ECO:0000256" key="3">
    <source>
        <dbReference type="ARBA" id="ARBA00022989"/>
    </source>
</evidence>
<keyword evidence="4 5" id="KW-0472">Membrane</keyword>
<comment type="subcellular location">
    <subcellularLocation>
        <location evidence="1">Endomembrane system</location>
        <topology evidence="1">Multi-pass membrane protein</topology>
    </subcellularLocation>
</comment>
<dbReference type="PROSITE" id="PS00216">
    <property type="entry name" value="SUGAR_TRANSPORT_1"/>
    <property type="match status" value="1"/>
</dbReference>
<geneLocation type="plasmid" evidence="7 8">
    <name>unnamed1</name>
</geneLocation>
<gene>
    <name evidence="7" type="ORF">NGM29_19920</name>
</gene>
<dbReference type="KEGG" id="sawl:NGM29_19920"/>
<dbReference type="PROSITE" id="PS50850">
    <property type="entry name" value="MFS"/>
    <property type="match status" value="1"/>
</dbReference>
<reference evidence="7" key="1">
    <citation type="submission" date="2022-06" db="EMBL/GenBank/DDBJ databases">
        <title>Diverse halophilic archaea isolated from saline environments.</title>
        <authorList>
            <person name="Cui H.-L."/>
        </authorList>
    </citation>
    <scope>NUCLEOTIDE SEQUENCE</scope>
    <source>
        <strain evidence="7">WLHS1</strain>
        <plasmid evidence="7">unnamed1</plasmid>
    </source>
</reference>
<feature type="domain" description="Major facilitator superfamily (MFS) profile" evidence="6">
    <location>
        <begin position="1"/>
        <end position="337"/>
    </location>
</feature>
<dbReference type="EMBL" id="CP100356">
    <property type="protein sequence ID" value="UTF55664.1"/>
    <property type="molecule type" value="Genomic_DNA"/>
</dbReference>
<dbReference type="GO" id="GO:0012505">
    <property type="term" value="C:endomembrane system"/>
    <property type="evidence" value="ECO:0007669"/>
    <property type="project" value="UniProtKB-SubCell"/>
</dbReference>
<feature type="transmembrane region" description="Helical" evidence="5">
    <location>
        <begin position="311"/>
        <end position="332"/>
    </location>
</feature>
<sequence>MSLGAIGFGLADTYAVAFAARLAVGLGGGLLYVPILRYAADWFRADEFATVTGLTVATSALGGMLATAPLAVAIEAAGWRLSVIGLGVIGVLFALLAYRIVDDTPARAGFPDVESDPSDESRQSISDLFSTLRLVLFDRLTWTIGMIVFCGLGIHYTVVGLWAIPYLVDVYHLPVQRASTLLLVANVGLLLGSVGIGRLLDHIGRRVDLVLVTGILFASAFALLGVLGTPPLTVVGVVLFTEMLLVGGFSLSYTIVKERHAGDVSGTAIGLVNALGYAGSTVFPILFGWVLDAYWTGELVAGSRTYTVLGYRVAFFVAALVGVIAVGLTLTVRHTIRRG</sequence>
<accession>A0A9E7NC02</accession>
<evidence type="ECO:0000256" key="4">
    <source>
        <dbReference type="ARBA" id="ARBA00023136"/>
    </source>
</evidence>
<keyword evidence="3 5" id="KW-1133">Transmembrane helix</keyword>
<dbReference type="AlphaFoldDB" id="A0A9E7NC02"/>
<evidence type="ECO:0000256" key="2">
    <source>
        <dbReference type="ARBA" id="ARBA00022692"/>
    </source>
</evidence>
<dbReference type="InterPro" id="IPR051337">
    <property type="entry name" value="OPA_Antiporter"/>
</dbReference>
<feature type="transmembrane region" description="Helical" evidence="5">
    <location>
        <begin position="140"/>
        <end position="168"/>
    </location>
</feature>
<dbReference type="InterPro" id="IPR011701">
    <property type="entry name" value="MFS"/>
</dbReference>
<dbReference type="PANTHER" id="PTHR43826:SF3">
    <property type="entry name" value="GLUCOSE-6-PHOSPHATE EXCHANGER SLC37A4"/>
    <property type="match status" value="1"/>
</dbReference>
<feature type="transmembrane region" description="Helical" evidence="5">
    <location>
        <begin position="207"/>
        <end position="228"/>
    </location>
</feature>
<dbReference type="GO" id="GO:0016020">
    <property type="term" value="C:membrane"/>
    <property type="evidence" value="ECO:0007669"/>
    <property type="project" value="InterPro"/>
</dbReference>
<feature type="transmembrane region" description="Helical" evidence="5">
    <location>
        <begin position="180"/>
        <end position="200"/>
    </location>
</feature>
<name>A0A9E7NC02_9EURY</name>
<dbReference type="PANTHER" id="PTHR43826">
    <property type="entry name" value="GLUCOSE-6-PHOSPHATE EXCHANGER SLC37A4"/>
    <property type="match status" value="1"/>
</dbReference>
<feature type="transmembrane region" description="Helical" evidence="5">
    <location>
        <begin position="77"/>
        <end position="98"/>
    </location>
</feature>
<feature type="transmembrane region" description="Helical" evidence="5">
    <location>
        <begin position="14"/>
        <end position="36"/>
    </location>
</feature>
<dbReference type="Gene3D" id="1.20.1250.20">
    <property type="entry name" value="MFS general substrate transporter like domains"/>
    <property type="match status" value="2"/>
</dbReference>
<dbReference type="GO" id="GO:0061513">
    <property type="term" value="F:glucose 6-phosphate:phosphate antiporter activity"/>
    <property type="evidence" value="ECO:0007669"/>
    <property type="project" value="TreeGrafter"/>
</dbReference>
<dbReference type="Pfam" id="PF07690">
    <property type="entry name" value="MFS_1"/>
    <property type="match status" value="1"/>
</dbReference>
<evidence type="ECO:0000259" key="6">
    <source>
        <dbReference type="PROSITE" id="PS50850"/>
    </source>
</evidence>
<dbReference type="SUPFAM" id="SSF103473">
    <property type="entry name" value="MFS general substrate transporter"/>
    <property type="match status" value="1"/>
</dbReference>
<dbReference type="InterPro" id="IPR020846">
    <property type="entry name" value="MFS_dom"/>
</dbReference>
<dbReference type="InterPro" id="IPR005829">
    <property type="entry name" value="Sugar_transporter_CS"/>
</dbReference>
<organism evidence="7 8">
    <name type="scientific">Natronosalvus rutilus</name>
    <dbReference type="NCBI Taxonomy" id="2953753"/>
    <lineage>
        <taxon>Archaea</taxon>
        <taxon>Methanobacteriati</taxon>
        <taxon>Methanobacteriota</taxon>
        <taxon>Stenosarchaea group</taxon>
        <taxon>Halobacteria</taxon>
        <taxon>Halobacteriales</taxon>
        <taxon>Natrialbaceae</taxon>
        <taxon>Natronosalvus</taxon>
    </lineage>
</organism>
<feature type="transmembrane region" description="Helical" evidence="5">
    <location>
        <begin position="234"/>
        <end position="256"/>
    </location>
</feature>
<feature type="transmembrane region" description="Helical" evidence="5">
    <location>
        <begin position="48"/>
        <end position="71"/>
    </location>
</feature>